<feature type="compositionally biased region" description="Polar residues" evidence="1">
    <location>
        <begin position="160"/>
        <end position="169"/>
    </location>
</feature>
<dbReference type="AlphaFoldDB" id="A0A6J2TFI0"/>
<dbReference type="InterPro" id="IPR007149">
    <property type="entry name" value="Leo1"/>
</dbReference>
<evidence type="ECO:0000313" key="2">
    <source>
        <dbReference type="Proteomes" id="UP000504634"/>
    </source>
</evidence>
<protein>
    <submittedName>
        <fullName evidence="3">Another transcription unit protein</fullName>
    </submittedName>
</protein>
<feature type="compositionally biased region" description="Basic and acidic residues" evidence="1">
    <location>
        <begin position="43"/>
        <end position="52"/>
    </location>
</feature>
<dbReference type="Proteomes" id="UP000504634">
    <property type="component" value="Unplaced"/>
</dbReference>
<sequence>MKLLTDKSPRQQRALSESSMSDTEEVVANRSRIFSESDSPAPSKREALEKSNRSRTTSSSEEEEVAECNRSSSSWNSEKGTVQTNRSRSSSGSASSPFEKADADNRSTSCSRPNTPSSGETNNNIEEKSNSLGTEEEEPVDSIKKSSKHVIANEALDNEGLNSRSISLEQESEAQLPDGKYKKNTKSGGTKCDPKSGGKFGIDYSFYRFYPGSPKHYDSDNEEDDDADVSDTNYLAKFYDSQNVTAILGDDEYANIAAEFKTELPAVVTGFSRSRQRYIKMLNFMPMEAEVYNENTYNYTMTHDEYKDESSRQNFIRKLKNTVRWREIRNSETGEIRKESNARFVRWSDGSETFHIGSEAFDAVEQPLPPQHHQYYVRQGNYYIAQSAVTEKMSIRPKLDSKLIGSQMKSLRNGSFYKPPSGAVKLLTDFGTNPNIDRERKIREEMVKLRREEREKKRLQQKPTSNPKVKPAWHRTADDYDSDNLLINDREDAENDNAISLNAIKRNTGIRTNRNVEVDVDADAPDYDSDINDIINDAEMDYMTDNEDDLEPTTDEEVAENKAYNAVANKSKKVLDVETNTKVCPEYEPISDEELLCEETEASLEDSGSDVEMPCKKKRMTKPNRIIFADSD</sequence>
<feature type="region of interest" description="Disordered" evidence="1">
    <location>
        <begin position="451"/>
        <end position="475"/>
    </location>
</feature>
<dbReference type="Pfam" id="PF04004">
    <property type="entry name" value="Leo1"/>
    <property type="match status" value="1"/>
</dbReference>
<dbReference type="PANTHER" id="PTHR23146">
    <property type="entry name" value="LEO1 PROTEIN"/>
    <property type="match status" value="1"/>
</dbReference>
<feature type="region of interest" description="Disordered" evidence="1">
    <location>
        <begin position="1"/>
        <end position="194"/>
    </location>
</feature>
<dbReference type="RefSeq" id="XP_030374190.1">
    <property type="nucleotide sequence ID" value="XM_030518330.1"/>
</dbReference>
<name>A0A6J2TFI0_DROLE</name>
<evidence type="ECO:0000256" key="1">
    <source>
        <dbReference type="SAM" id="MobiDB-lite"/>
    </source>
</evidence>
<feature type="compositionally biased region" description="Low complexity" evidence="1">
    <location>
        <begin position="86"/>
        <end position="96"/>
    </location>
</feature>
<dbReference type="PANTHER" id="PTHR23146:SF0">
    <property type="entry name" value="RNA POLYMERASE-ASSOCIATED PROTEIN LEO1"/>
    <property type="match status" value="1"/>
</dbReference>
<evidence type="ECO:0000313" key="3">
    <source>
        <dbReference type="RefSeq" id="XP_030374190.1"/>
    </source>
</evidence>
<organism evidence="2 3">
    <name type="scientific">Drosophila lebanonensis</name>
    <name type="common">Fruit fly</name>
    <name type="synonym">Scaptodrosophila lebanonensis</name>
    <dbReference type="NCBI Taxonomy" id="7225"/>
    <lineage>
        <taxon>Eukaryota</taxon>
        <taxon>Metazoa</taxon>
        <taxon>Ecdysozoa</taxon>
        <taxon>Arthropoda</taxon>
        <taxon>Hexapoda</taxon>
        <taxon>Insecta</taxon>
        <taxon>Pterygota</taxon>
        <taxon>Neoptera</taxon>
        <taxon>Endopterygota</taxon>
        <taxon>Diptera</taxon>
        <taxon>Brachycera</taxon>
        <taxon>Muscomorpha</taxon>
        <taxon>Ephydroidea</taxon>
        <taxon>Drosophilidae</taxon>
        <taxon>Scaptodrosophila</taxon>
    </lineage>
</organism>
<gene>
    <name evidence="3" type="primary">LOC115623788</name>
</gene>
<accession>A0A6J2TFI0</accession>
<dbReference type="OrthoDB" id="20844at2759"/>
<feature type="compositionally biased region" description="Polar residues" evidence="1">
    <location>
        <begin position="73"/>
        <end position="85"/>
    </location>
</feature>
<dbReference type="GO" id="GO:0016593">
    <property type="term" value="C:Cdc73/Paf1 complex"/>
    <property type="evidence" value="ECO:0007669"/>
    <property type="project" value="InterPro"/>
</dbReference>
<keyword evidence="2" id="KW-1185">Reference proteome</keyword>
<dbReference type="GO" id="GO:0032968">
    <property type="term" value="P:positive regulation of transcription elongation by RNA polymerase II"/>
    <property type="evidence" value="ECO:0007669"/>
    <property type="project" value="TreeGrafter"/>
</dbReference>
<feature type="compositionally biased region" description="Polar residues" evidence="1">
    <location>
        <begin position="11"/>
        <end position="21"/>
    </location>
</feature>
<proteinExistence type="predicted"/>
<dbReference type="GeneID" id="115623788"/>
<reference evidence="3" key="1">
    <citation type="submission" date="2025-08" db="UniProtKB">
        <authorList>
            <consortium name="RefSeq"/>
        </authorList>
    </citation>
    <scope>IDENTIFICATION</scope>
    <source>
        <strain evidence="3">11010-0011.00</strain>
        <tissue evidence="3">Whole body</tissue>
    </source>
</reference>
<dbReference type="GO" id="GO:0006368">
    <property type="term" value="P:transcription elongation by RNA polymerase II"/>
    <property type="evidence" value="ECO:0007669"/>
    <property type="project" value="InterPro"/>
</dbReference>
<dbReference type="GO" id="GO:1990269">
    <property type="term" value="F:RNA polymerase II C-terminal domain phosphoserine binding"/>
    <property type="evidence" value="ECO:0007669"/>
    <property type="project" value="TreeGrafter"/>
</dbReference>
<feature type="compositionally biased region" description="Polar residues" evidence="1">
    <location>
        <begin position="106"/>
        <end position="124"/>
    </location>
</feature>